<evidence type="ECO:0000256" key="9">
    <source>
        <dbReference type="ARBA" id="ARBA00022989"/>
    </source>
</evidence>
<dbReference type="GO" id="GO:0006811">
    <property type="term" value="P:monoatomic ion transport"/>
    <property type="evidence" value="ECO:0007669"/>
    <property type="project" value="UniProtKB-KW"/>
</dbReference>
<feature type="transmembrane region" description="Helical" evidence="14">
    <location>
        <begin position="263"/>
        <end position="284"/>
    </location>
</feature>
<evidence type="ECO:0000256" key="6">
    <source>
        <dbReference type="ARBA" id="ARBA00022449"/>
    </source>
</evidence>
<dbReference type="Pfam" id="PF01554">
    <property type="entry name" value="MatE"/>
    <property type="match status" value="2"/>
</dbReference>
<dbReference type="InterPro" id="IPR050222">
    <property type="entry name" value="MATE_MdtK"/>
</dbReference>
<evidence type="ECO:0000256" key="4">
    <source>
        <dbReference type="ARBA" id="ARBA00020268"/>
    </source>
</evidence>
<dbReference type="PIRSF" id="PIRSF006603">
    <property type="entry name" value="DinF"/>
    <property type="match status" value="1"/>
</dbReference>
<organism evidence="15 16">
    <name type="scientific">Natronosporangium hydrolyticum</name>
    <dbReference type="NCBI Taxonomy" id="2811111"/>
    <lineage>
        <taxon>Bacteria</taxon>
        <taxon>Bacillati</taxon>
        <taxon>Actinomycetota</taxon>
        <taxon>Actinomycetes</taxon>
        <taxon>Micromonosporales</taxon>
        <taxon>Micromonosporaceae</taxon>
        <taxon>Natronosporangium</taxon>
    </lineage>
</organism>
<feature type="transmembrane region" description="Helical" evidence="14">
    <location>
        <begin position="290"/>
        <end position="315"/>
    </location>
</feature>
<evidence type="ECO:0000256" key="13">
    <source>
        <dbReference type="SAM" id="MobiDB-lite"/>
    </source>
</evidence>
<feature type="transmembrane region" description="Helical" evidence="14">
    <location>
        <begin position="72"/>
        <end position="96"/>
    </location>
</feature>
<gene>
    <name evidence="15" type="ORF">JQS43_11370</name>
</gene>
<dbReference type="AlphaFoldDB" id="A0A895YLH9"/>
<keyword evidence="9 14" id="KW-1133">Transmembrane helix</keyword>
<evidence type="ECO:0000256" key="14">
    <source>
        <dbReference type="SAM" id="Phobius"/>
    </source>
</evidence>
<feature type="transmembrane region" description="Helical" evidence="14">
    <location>
        <begin position="150"/>
        <end position="167"/>
    </location>
</feature>
<reference evidence="15" key="1">
    <citation type="submission" date="2021-02" db="EMBL/GenBank/DDBJ databases">
        <title>Natrosporangium hydrolyticum gen. nov., sp. nov, a haloalkaliphilic actinobacterium from a soda solonchak soil.</title>
        <authorList>
            <person name="Sorokin D.Y."/>
            <person name="Khijniak T.V."/>
            <person name="Zakharycheva A.P."/>
            <person name="Boueva O.V."/>
            <person name="Ariskina E.V."/>
            <person name="Hahnke R.L."/>
            <person name="Bunk B."/>
            <person name="Sproer C."/>
            <person name="Schumann P."/>
            <person name="Evtushenko L.I."/>
            <person name="Kublanov I.V."/>
        </authorList>
    </citation>
    <scope>NUCLEOTIDE SEQUENCE</scope>
    <source>
        <strain evidence="15">DSM 106523</strain>
    </source>
</reference>
<evidence type="ECO:0000313" key="15">
    <source>
        <dbReference type="EMBL" id="QSB16825.1"/>
    </source>
</evidence>
<evidence type="ECO:0000256" key="1">
    <source>
        <dbReference type="ARBA" id="ARBA00003408"/>
    </source>
</evidence>
<keyword evidence="6" id="KW-0050">Antiport</keyword>
<accession>A0A895YLH9</accession>
<dbReference type="GO" id="GO:0015297">
    <property type="term" value="F:antiporter activity"/>
    <property type="evidence" value="ECO:0007669"/>
    <property type="project" value="UniProtKB-KW"/>
</dbReference>
<evidence type="ECO:0000256" key="5">
    <source>
        <dbReference type="ARBA" id="ARBA00022448"/>
    </source>
</evidence>
<feature type="transmembrane region" description="Helical" evidence="14">
    <location>
        <begin position="372"/>
        <end position="391"/>
    </location>
</feature>
<keyword evidence="7" id="KW-1003">Cell membrane</keyword>
<dbReference type="InterPro" id="IPR048279">
    <property type="entry name" value="MdtK-like"/>
</dbReference>
<keyword evidence="10" id="KW-0406">Ion transport</keyword>
<evidence type="ECO:0000256" key="8">
    <source>
        <dbReference type="ARBA" id="ARBA00022692"/>
    </source>
</evidence>
<dbReference type="GO" id="GO:0042910">
    <property type="term" value="F:xenobiotic transmembrane transporter activity"/>
    <property type="evidence" value="ECO:0007669"/>
    <property type="project" value="InterPro"/>
</dbReference>
<evidence type="ECO:0000256" key="3">
    <source>
        <dbReference type="ARBA" id="ARBA00010199"/>
    </source>
</evidence>
<dbReference type="PANTHER" id="PTHR43298:SF2">
    <property type="entry name" value="FMN_FAD EXPORTER YEEO-RELATED"/>
    <property type="match status" value="1"/>
</dbReference>
<evidence type="ECO:0000313" key="16">
    <source>
        <dbReference type="Proteomes" id="UP000662857"/>
    </source>
</evidence>
<dbReference type="EMBL" id="CP070499">
    <property type="protein sequence ID" value="QSB16825.1"/>
    <property type="molecule type" value="Genomic_DNA"/>
</dbReference>
<feature type="transmembrane region" description="Helical" evidence="14">
    <location>
        <begin position="108"/>
        <end position="130"/>
    </location>
</feature>
<dbReference type="GO" id="GO:0005886">
    <property type="term" value="C:plasma membrane"/>
    <property type="evidence" value="ECO:0007669"/>
    <property type="project" value="UniProtKB-SubCell"/>
</dbReference>
<dbReference type="Proteomes" id="UP000662857">
    <property type="component" value="Chromosome"/>
</dbReference>
<keyword evidence="16" id="KW-1185">Reference proteome</keyword>
<feature type="transmembrane region" description="Helical" evidence="14">
    <location>
        <begin position="179"/>
        <end position="200"/>
    </location>
</feature>
<evidence type="ECO:0000256" key="10">
    <source>
        <dbReference type="ARBA" id="ARBA00023065"/>
    </source>
</evidence>
<feature type="region of interest" description="Disordered" evidence="13">
    <location>
        <begin position="1"/>
        <end position="25"/>
    </location>
</feature>
<evidence type="ECO:0000256" key="11">
    <source>
        <dbReference type="ARBA" id="ARBA00023136"/>
    </source>
</evidence>
<evidence type="ECO:0000256" key="12">
    <source>
        <dbReference type="ARBA" id="ARBA00031636"/>
    </source>
</evidence>
<comment type="similarity">
    <text evidence="3">Belongs to the multi antimicrobial extrusion (MATE) (TC 2.A.66.1) family.</text>
</comment>
<comment type="function">
    <text evidence="1">Multidrug efflux pump.</text>
</comment>
<evidence type="ECO:0000256" key="2">
    <source>
        <dbReference type="ARBA" id="ARBA00004651"/>
    </source>
</evidence>
<keyword evidence="11 14" id="KW-0472">Membrane</keyword>
<protein>
    <recommendedName>
        <fullName evidence="4">Probable multidrug resistance protein NorM</fullName>
    </recommendedName>
    <alternativeName>
        <fullName evidence="12">Multidrug-efflux transporter</fullName>
    </alternativeName>
</protein>
<proteinExistence type="inferred from homology"/>
<feature type="transmembrane region" description="Helical" evidence="14">
    <location>
        <begin position="403"/>
        <end position="420"/>
    </location>
</feature>
<comment type="subcellular location">
    <subcellularLocation>
        <location evidence="2">Cell membrane</location>
        <topology evidence="2">Multi-pass membrane protein</topology>
    </subcellularLocation>
</comment>
<feature type="transmembrane region" description="Helical" evidence="14">
    <location>
        <begin position="426"/>
        <end position="447"/>
    </location>
</feature>
<dbReference type="KEGG" id="nhy:JQS43_11370"/>
<keyword evidence="5" id="KW-0813">Transport</keyword>
<feature type="transmembrane region" description="Helical" evidence="14">
    <location>
        <begin position="336"/>
        <end position="360"/>
    </location>
</feature>
<feature type="transmembrane region" description="Helical" evidence="14">
    <location>
        <begin position="206"/>
        <end position="226"/>
    </location>
</feature>
<dbReference type="PANTHER" id="PTHR43298">
    <property type="entry name" value="MULTIDRUG RESISTANCE PROTEIN NORM-RELATED"/>
    <property type="match status" value="1"/>
</dbReference>
<sequence length="474" mass="50142">MSLRFRRPQSQTNPEPADGSSPVSPTARLKQSWQITYPLIVSSLSPIVLALADTVILGWYSTAALATVSLVLPIFVLAMAMILPWGTAVQILVARWRGAEEHQQINRILDVGLWFCALVGLGAALLLQLLAPVIVNLVAQGEPMPGSVTVLRVLLMCLPLAAVTAHYRGVFGGLGQTGIAMRVALLVTLTNIPASYLLVFGLDLGAVGSAVGTALATALGAIYIVWFGRRRLGHEYAFWRRVNLRRPKEILAPLSRIGWPDTVFAITAYGGDVLLVAIVATLGATSLAGYRLMVTTVTVLWVVVFSASSGLSILVGQRLGARDLTGADAARRSGGVLMAGMASLVVLPALFAPSAYFGLFTPEDAVIAEARSVVYVLVGLVPAMVISMIMAGVLRAAGDTRSVMYAGVAGQLAVGVPVAWLTAVHLGLGLLGVYLGLLASWLTRMVVTYLRYRRRRWAELPAEPAAPAGKGDTG</sequence>
<keyword evidence="8 14" id="KW-0812">Transmembrane</keyword>
<dbReference type="NCBIfam" id="TIGR00797">
    <property type="entry name" value="matE"/>
    <property type="match status" value="1"/>
</dbReference>
<name>A0A895YLH9_9ACTN</name>
<feature type="transmembrane region" description="Helical" evidence="14">
    <location>
        <begin position="37"/>
        <end position="60"/>
    </location>
</feature>
<dbReference type="InterPro" id="IPR002528">
    <property type="entry name" value="MATE_fam"/>
</dbReference>
<evidence type="ECO:0000256" key="7">
    <source>
        <dbReference type="ARBA" id="ARBA00022475"/>
    </source>
</evidence>
<dbReference type="RefSeq" id="WP_239679060.1">
    <property type="nucleotide sequence ID" value="NZ_CP070499.1"/>
</dbReference>